<organism evidence="4">
    <name type="scientific">Micromonas pusilla (strain CCMP1545)</name>
    <name type="common">Picoplanktonic green alga</name>
    <dbReference type="NCBI Taxonomy" id="564608"/>
    <lineage>
        <taxon>Eukaryota</taxon>
        <taxon>Viridiplantae</taxon>
        <taxon>Chlorophyta</taxon>
        <taxon>Mamiellophyceae</taxon>
        <taxon>Mamiellales</taxon>
        <taxon>Mamiellaceae</taxon>
        <taxon>Micromonas</taxon>
    </lineage>
</organism>
<protein>
    <submittedName>
        <fullName evidence="3">Predicted protein</fullName>
    </submittedName>
</protein>
<feature type="transmembrane region" description="Helical" evidence="2">
    <location>
        <begin position="99"/>
        <end position="124"/>
    </location>
</feature>
<accession>C1N435</accession>
<keyword evidence="2" id="KW-0472">Membrane</keyword>
<dbReference type="EMBL" id="GG663746">
    <property type="protein sequence ID" value="EEH53295.1"/>
    <property type="molecule type" value="Genomic_DNA"/>
</dbReference>
<evidence type="ECO:0000256" key="2">
    <source>
        <dbReference type="SAM" id="Phobius"/>
    </source>
</evidence>
<sequence length="270" mass="28606">MAAAPAKPPGPRDGGWLSRPVLLAVERVARGRAHRVPLVAAGATLVFVAAVMSTMMIGRGEDAPEEACLGTNDDEDYCDDRGDAAPVVSYSGVLWPERAVFIALGTPCGVLWFVTILLSHASLLRLADAAWARRRGGRETTTTTSGAFDGRATNDDHRPSSSSSSPSAANAAPTPTPTPTHRPSIPALRKMEPLALVAGPCFLLVVWVSLGDPWPGYFVHGAAAFVFFICGMVRRPTQPHVVPFVSRVGRSSTPPVVGALDPALRFRRPP</sequence>
<feature type="compositionally biased region" description="Low complexity" evidence="1">
    <location>
        <begin position="160"/>
        <end position="173"/>
    </location>
</feature>
<name>C1N435_MICPC</name>
<dbReference type="GeneID" id="9688165"/>
<gene>
    <name evidence="3" type="ORF">MICPUCDRAFT_42318</name>
</gene>
<keyword evidence="4" id="KW-1185">Reference proteome</keyword>
<proteinExistence type="predicted"/>
<evidence type="ECO:0000313" key="3">
    <source>
        <dbReference type="EMBL" id="EEH53295.1"/>
    </source>
</evidence>
<feature type="region of interest" description="Disordered" evidence="1">
    <location>
        <begin position="135"/>
        <end position="185"/>
    </location>
</feature>
<dbReference type="Proteomes" id="UP000001876">
    <property type="component" value="Unassembled WGS sequence"/>
</dbReference>
<dbReference type="KEGG" id="mpp:MICPUCDRAFT_42318"/>
<keyword evidence="2" id="KW-0812">Transmembrane</keyword>
<evidence type="ECO:0000256" key="1">
    <source>
        <dbReference type="SAM" id="MobiDB-lite"/>
    </source>
</evidence>
<dbReference type="AlphaFoldDB" id="C1N435"/>
<keyword evidence="2" id="KW-1133">Transmembrane helix</keyword>
<feature type="transmembrane region" description="Helical" evidence="2">
    <location>
        <begin position="216"/>
        <end position="233"/>
    </location>
</feature>
<evidence type="ECO:0000313" key="4">
    <source>
        <dbReference type="Proteomes" id="UP000001876"/>
    </source>
</evidence>
<feature type="transmembrane region" description="Helical" evidence="2">
    <location>
        <begin position="191"/>
        <end position="210"/>
    </location>
</feature>
<feature type="transmembrane region" description="Helical" evidence="2">
    <location>
        <begin position="36"/>
        <end position="57"/>
    </location>
</feature>
<reference evidence="3 4" key="1">
    <citation type="journal article" date="2009" name="Science">
        <title>Green evolution and dynamic adaptations revealed by genomes of the marine picoeukaryotes Micromonas.</title>
        <authorList>
            <person name="Worden A.Z."/>
            <person name="Lee J.H."/>
            <person name="Mock T."/>
            <person name="Rouze P."/>
            <person name="Simmons M.P."/>
            <person name="Aerts A.L."/>
            <person name="Allen A.E."/>
            <person name="Cuvelier M.L."/>
            <person name="Derelle E."/>
            <person name="Everett M.V."/>
            <person name="Foulon E."/>
            <person name="Grimwood J."/>
            <person name="Gundlach H."/>
            <person name="Henrissat B."/>
            <person name="Napoli C."/>
            <person name="McDonald S.M."/>
            <person name="Parker M.S."/>
            <person name="Rombauts S."/>
            <person name="Salamov A."/>
            <person name="Von Dassow P."/>
            <person name="Badger J.H."/>
            <person name="Coutinho P.M."/>
            <person name="Demir E."/>
            <person name="Dubchak I."/>
            <person name="Gentemann C."/>
            <person name="Eikrem W."/>
            <person name="Gready J.E."/>
            <person name="John U."/>
            <person name="Lanier W."/>
            <person name="Lindquist E.A."/>
            <person name="Lucas S."/>
            <person name="Mayer K.F."/>
            <person name="Moreau H."/>
            <person name="Not F."/>
            <person name="Otillar R."/>
            <person name="Panaud O."/>
            <person name="Pangilinan J."/>
            <person name="Paulsen I."/>
            <person name="Piegu B."/>
            <person name="Poliakov A."/>
            <person name="Robbens S."/>
            <person name="Schmutz J."/>
            <person name="Toulza E."/>
            <person name="Wyss T."/>
            <person name="Zelensky A."/>
            <person name="Zhou K."/>
            <person name="Armbrust E.V."/>
            <person name="Bhattacharya D."/>
            <person name="Goodenough U.W."/>
            <person name="Van de Peer Y."/>
            <person name="Grigoriev I.V."/>
        </authorList>
    </citation>
    <scope>NUCLEOTIDE SEQUENCE [LARGE SCALE GENOMIC DNA]</scope>
    <source>
        <strain evidence="3 4">CCMP1545</strain>
    </source>
</reference>
<dbReference type="RefSeq" id="XP_003062476.1">
    <property type="nucleotide sequence ID" value="XM_003062430.1"/>
</dbReference>